<comment type="caution">
    <text evidence="5">The sequence shown here is derived from an EMBL/GenBank/DDBJ whole genome shotgun (WGS) entry which is preliminary data.</text>
</comment>
<dbReference type="GO" id="GO:0016787">
    <property type="term" value="F:hydrolase activity"/>
    <property type="evidence" value="ECO:0007669"/>
    <property type="project" value="UniProtKB-KW"/>
</dbReference>
<keyword evidence="1" id="KW-1277">Toxin-antitoxin system</keyword>
<protein>
    <recommendedName>
        <fullName evidence="7">DUF86 domain-containing protein</fullName>
    </recommendedName>
</protein>
<name>A0A2A6DXB1_9BACL</name>
<dbReference type="GO" id="GO:0004540">
    <property type="term" value="F:RNA nuclease activity"/>
    <property type="evidence" value="ECO:0007669"/>
    <property type="project" value="InterPro"/>
</dbReference>
<gene>
    <name evidence="5" type="ORF">BLM47_12925</name>
</gene>
<evidence type="ECO:0000313" key="5">
    <source>
        <dbReference type="EMBL" id="PDO09373.1"/>
    </source>
</evidence>
<keyword evidence="2" id="KW-0540">Nuclease</keyword>
<dbReference type="AlphaFoldDB" id="A0A2A6DXB1"/>
<dbReference type="Proteomes" id="UP000243688">
    <property type="component" value="Unassembled WGS sequence"/>
</dbReference>
<evidence type="ECO:0008006" key="7">
    <source>
        <dbReference type="Google" id="ProtNLM"/>
    </source>
</evidence>
<sequence length="146" mass="16297">MYRIDRERLERLLDFLSVVAEGCRALAAEAPPADEALRLIRSLAQERLLHLAAEAVTDIGGILIDGFLMRDAAGYEDIVEVLKGEGVVGEAEAAFWIDLIRLRRELVRDYASIVRDGRLHPLVSRLPAELESFAADVRAFLRKELG</sequence>
<evidence type="ECO:0000256" key="1">
    <source>
        <dbReference type="ARBA" id="ARBA00022649"/>
    </source>
</evidence>
<dbReference type="InterPro" id="IPR037038">
    <property type="entry name" value="HepT-like_sf"/>
</dbReference>
<dbReference type="Pfam" id="PF01934">
    <property type="entry name" value="HepT-like"/>
    <property type="match status" value="1"/>
</dbReference>
<evidence type="ECO:0000256" key="2">
    <source>
        <dbReference type="ARBA" id="ARBA00022722"/>
    </source>
</evidence>
<evidence type="ECO:0000256" key="3">
    <source>
        <dbReference type="ARBA" id="ARBA00022801"/>
    </source>
</evidence>
<accession>A0A2A6DXB1</accession>
<dbReference type="InterPro" id="IPR052379">
    <property type="entry name" value="Type_VII_TA_RNase"/>
</dbReference>
<dbReference type="Gene3D" id="1.20.120.580">
    <property type="entry name" value="bsu32300-like"/>
    <property type="match status" value="1"/>
</dbReference>
<dbReference type="PANTHER" id="PTHR33397">
    <property type="entry name" value="UPF0331 PROTEIN YUTE"/>
    <property type="match status" value="1"/>
</dbReference>
<reference evidence="5 6" key="1">
    <citation type="submission" date="2016-12" db="EMBL/GenBank/DDBJ databases">
        <title>Candidatus Reconcilibacillus cellulovorans genome.</title>
        <authorList>
            <person name="Kolinko S."/>
            <person name="Wu Y.-W."/>
            <person name="Tachea F."/>
            <person name="Denzel E."/>
            <person name="Hiras J."/>
            <person name="Baecker N."/>
            <person name="Chan L.J."/>
            <person name="Eichorst S.A."/>
            <person name="Frey D."/>
            <person name="Adams P.D."/>
            <person name="Pray T."/>
            <person name="Tanjore D."/>
            <person name="Petzold C.J."/>
            <person name="Gladden J.M."/>
            <person name="Simmons B.A."/>
            <person name="Singer S.W."/>
        </authorList>
    </citation>
    <scope>NUCLEOTIDE SEQUENCE [LARGE SCALE GENOMIC DNA]</scope>
    <source>
        <strain evidence="5">JTherm</strain>
    </source>
</reference>
<organism evidence="5 6">
    <name type="scientific">Candidatus Reconcilbacillus cellulovorans</name>
    <dbReference type="NCBI Taxonomy" id="1906605"/>
    <lineage>
        <taxon>Bacteria</taxon>
        <taxon>Bacillati</taxon>
        <taxon>Bacillota</taxon>
        <taxon>Bacilli</taxon>
        <taxon>Bacillales</taxon>
        <taxon>Paenibacillaceae</taxon>
        <taxon>Candidatus Reconcilbacillus</taxon>
    </lineage>
</organism>
<dbReference type="EMBL" id="MOXJ01000043">
    <property type="protein sequence ID" value="PDO09373.1"/>
    <property type="molecule type" value="Genomic_DNA"/>
</dbReference>
<keyword evidence="3" id="KW-0378">Hydrolase</keyword>
<dbReference type="InterPro" id="IPR008201">
    <property type="entry name" value="HepT-like"/>
</dbReference>
<dbReference type="GO" id="GO:0110001">
    <property type="term" value="C:toxin-antitoxin complex"/>
    <property type="evidence" value="ECO:0007669"/>
    <property type="project" value="InterPro"/>
</dbReference>
<dbReference type="PANTHER" id="PTHR33397:SF5">
    <property type="entry name" value="RNASE YUTE-RELATED"/>
    <property type="match status" value="1"/>
</dbReference>
<comment type="similarity">
    <text evidence="4">Belongs to the HepT RNase toxin family.</text>
</comment>
<evidence type="ECO:0000256" key="4">
    <source>
        <dbReference type="ARBA" id="ARBA00024207"/>
    </source>
</evidence>
<evidence type="ECO:0000313" key="6">
    <source>
        <dbReference type="Proteomes" id="UP000243688"/>
    </source>
</evidence>
<proteinExistence type="inferred from homology"/>